<dbReference type="EMBL" id="LAZR01056309">
    <property type="protein sequence ID" value="KKK74458.1"/>
    <property type="molecule type" value="Genomic_DNA"/>
</dbReference>
<protein>
    <submittedName>
        <fullName evidence="2">Uncharacterized protein</fullName>
    </submittedName>
</protein>
<name>A0A0F8XZM7_9ZZZZ</name>
<reference evidence="2" key="1">
    <citation type="journal article" date="2015" name="Nature">
        <title>Complex archaea that bridge the gap between prokaryotes and eukaryotes.</title>
        <authorList>
            <person name="Spang A."/>
            <person name="Saw J.H."/>
            <person name="Jorgensen S.L."/>
            <person name="Zaremba-Niedzwiedzka K."/>
            <person name="Martijn J."/>
            <person name="Lind A.E."/>
            <person name="van Eijk R."/>
            <person name="Schleper C."/>
            <person name="Guy L."/>
            <person name="Ettema T.J."/>
        </authorList>
    </citation>
    <scope>NUCLEOTIDE SEQUENCE</scope>
</reference>
<evidence type="ECO:0000256" key="1">
    <source>
        <dbReference type="SAM" id="Phobius"/>
    </source>
</evidence>
<keyword evidence="1" id="KW-0812">Transmembrane</keyword>
<keyword evidence="1" id="KW-0472">Membrane</keyword>
<accession>A0A0F8XZM7</accession>
<gene>
    <name evidence="2" type="ORF">LCGC14_2883570</name>
</gene>
<dbReference type="AlphaFoldDB" id="A0A0F8XZM7"/>
<proteinExistence type="predicted"/>
<comment type="caution">
    <text evidence="2">The sequence shown here is derived from an EMBL/GenBank/DDBJ whole genome shotgun (WGS) entry which is preliminary data.</text>
</comment>
<evidence type="ECO:0000313" key="2">
    <source>
        <dbReference type="EMBL" id="KKK74458.1"/>
    </source>
</evidence>
<sequence>MENQKSKIEGWRKMGVAMGSIAALATFKDTMSFKIAVIIGIIAIVAIITQGVLDYAKRKIPKVS</sequence>
<feature type="transmembrane region" description="Helical" evidence="1">
    <location>
        <begin position="35"/>
        <end position="56"/>
    </location>
</feature>
<keyword evidence="1" id="KW-1133">Transmembrane helix</keyword>
<organism evidence="2">
    <name type="scientific">marine sediment metagenome</name>
    <dbReference type="NCBI Taxonomy" id="412755"/>
    <lineage>
        <taxon>unclassified sequences</taxon>
        <taxon>metagenomes</taxon>
        <taxon>ecological metagenomes</taxon>
    </lineage>
</organism>